<accession>A0AAD4HTW3</accession>
<proteinExistence type="inferred from homology"/>
<keyword evidence="8" id="KW-1185">Reference proteome</keyword>
<gene>
    <name evidence="7" type="ORF">NEMBOFW57_008048</name>
</gene>
<dbReference type="Gene3D" id="3.40.50.720">
    <property type="entry name" value="NAD(P)-binding Rossmann-like Domain"/>
    <property type="match status" value="1"/>
</dbReference>
<dbReference type="Pfam" id="PF01266">
    <property type="entry name" value="DAO"/>
    <property type="match status" value="1"/>
</dbReference>
<protein>
    <recommendedName>
        <fullName evidence="6">FAD dependent oxidoreductase domain-containing protein</fullName>
    </recommendedName>
</protein>
<dbReference type="PANTHER" id="PTHR11530:SF11">
    <property type="entry name" value="D-ASPARTATE OXIDASE"/>
    <property type="match status" value="1"/>
</dbReference>
<comment type="caution">
    <text evidence="7">The sequence shown here is derived from an EMBL/GenBank/DDBJ whole genome shotgun (WGS) entry which is preliminary data.</text>
</comment>
<evidence type="ECO:0000256" key="5">
    <source>
        <dbReference type="ARBA" id="ARBA00023002"/>
    </source>
</evidence>
<feature type="domain" description="FAD dependent oxidoreductase" evidence="6">
    <location>
        <begin position="65"/>
        <end position="220"/>
    </location>
</feature>
<dbReference type="InterPro" id="IPR006076">
    <property type="entry name" value="FAD-dep_OxRdtase"/>
</dbReference>
<dbReference type="SUPFAM" id="SSF51971">
    <property type="entry name" value="Nucleotide-binding domain"/>
    <property type="match status" value="1"/>
</dbReference>
<evidence type="ECO:0000313" key="7">
    <source>
        <dbReference type="EMBL" id="KAG7285754.1"/>
    </source>
</evidence>
<dbReference type="PANTHER" id="PTHR11530">
    <property type="entry name" value="D-AMINO ACID OXIDASE"/>
    <property type="match status" value="1"/>
</dbReference>
<dbReference type="AlphaFoldDB" id="A0AAD4HTW3"/>
<organism evidence="7 8">
    <name type="scientific">Staphylotrichum longicolle</name>
    <dbReference type="NCBI Taxonomy" id="669026"/>
    <lineage>
        <taxon>Eukaryota</taxon>
        <taxon>Fungi</taxon>
        <taxon>Dikarya</taxon>
        <taxon>Ascomycota</taxon>
        <taxon>Pezizomycotina</taxon>
        <taxon>Sordariomycetes</taxon>
        <taxon>Sordariomycetidae</taxon>
        <taxon>Sordariales</taxon>
        <taxon>Chaetomiaceae</taxon>
        <taxon>Staphylotrichum</taxon>
    </lineage>
</organism>
<evidence type="ECO:0000313" key="8">
    <source>
        <dbReference type="Proteomes" id="UP001197093"/>
    </source>
</evidence>
<evidence type="ECO:0000259" key="6">
    <source>
        <dbReference type="Pfam" id="PF01266"/>
    </source>
</evidence>
<dbReference type="GO" id="GO:0019478">
    <property type="term" value="P:D-amino acid catabolic process"/>
    <property type="evidence" value="ECO:0007669"/>
    <property type="project" value="TreeGrafter"/>
</dbReference>
<dbReference type="GO" id="GO:0071949">
    <property type="term" value="F:FAD binding"/>
    <property type="evidence" value="ECO:0007669"/>
    <property type="project" value="InterPro"/>
</dbReference>
<evidence type="ECO:0000256" key="2">
    <source>
        <dbReference type="ARBA" id="ARBA00006730"/>
    </source>
</evidence>
<dbReference type="Proteomes" id="UP001197093">
    <property type="component" value="Unassembled WGS sequence"/>
</dbReference>
<evidence type="ECO:0000256" key="1">
    <source>
        <dbReference type="ARBA" id="ARBA00001974"/>
    </source>
</evidence>
<reference evidence="7" key="1">
    <citation type="submission" date="2023-02" db="EMBL/GenBank/DDBJ databases">
        <authorList>
            <person name="Palmer J.M."/>
        </authorList>
    </citation>
    <scope>NUCLEOTIDE SEQUENCE</scope>
    <source>
        <strain evidence="7">FW57</strain>
    </source>
</reference>
<keyword evidence="3" id="KW-0285">Flavoprotein</keyword>
<name>A0AAD4HTW3_9PEZI</name>
<sequence length="232" mass="25272">MAKITILGAGITGLSIATILIQQQSRDRSRSRPPHTITILARDLPGDEPSQRWASPWACAGWGHDVLINASGIASATLEDVKDSQLIVDRTHVVLVKSKFDGGYVHRGPGPYTYIFGRGDGTAVVGGVSEMPQNGPTPESQIHQDLFRRAFEHLPQHFPSPDPANYEIIEHLEGPPALRPATGVRVERVEINGQKIIHAYGTTIGGYILSFGLGLEVARLLEEDEMKMDVPN</sequence>
<dbReference type="GO" id="GO:0003884">
    <property type="term" value="F:D-amino-acid oxidase activity"/>
    <property type="evidence" value="ECO:0007669"/>
    <property type="project" value="InterPro"/>
</dbReference>
<dbReference type="EMBL" id="JAHCVI010000004">
    <property type="protein sequence ID" value="KAG7285754.1"/>
    <property type="molecule type" value="Genomic_DNA"/>
</dbReference>
<dbReference type="InterPro" id="IPR023209">
    <property type="entry name" value="DAO"/>
</dbReference>
<comment type="cofactor">
    <cofactor evidence="1">
        <name>FAD</name>
        <dbReference type="ChEBI" id="CHEBI:57692"/>
    </cofactor>
</comment>
<dbReference type="Gene3D" id="3.30.9.10">
    <property type="entry name" value="D-Amino Acid Oxidase, subunit A, domain 2"/>
    <property type="match status" value="1"/>
</dbReference>
<keyword evidence="4" id="KW-0274">FAD</keyword>
<dbReference type="GO" id="GO:0005737">
    <property type="term" value="C:cytoplasm"/>
    <property type="evidence" value="ECO:0007669"/>
    <property type="project" value="TreeGrafter"/>
</dbReference>
<keyword evidence="5" id="KW-0560">Oxidoreductase</keyword>
<evidence type="ECO:0000256" key="4">
    <source>
        <dbReference type="ARBA" id="ARBA00022827"/>
    </source>
</evidence>
<dbReference type="SUPFAM" id="SSF54373">
    <property type="entry name" value="FAD-linked reductases, C-terminal domain"/>
    <property type="match status" value="1"/>
</dbReference>
<evidence type="ECO:0000256" key="3">
    <source>
        <dbReference type="ARBA" id="ARBA00022630"/>
    </source>
</evidence>
<comment type="similarity">
    <text evidence="2">Belongs to the DAMOX/DASOX family.</text>
</comment>